<dbReference type="PANTHER" id="PTHR24251">
    <property type="entry name" value="OVOCHYMASE-RELATED"/>
    <property type="match status" value="1"/>
</dbReference>
<dbReference type="PROSITE" id="PS50092">
    <property type="entry name" value="TSP1"/>
    <property type="match status" value="1"/>
</dbReference>
<keyword evidence="2" id="KW-1015">Disulfide bond</keyword>
<feature type="domain" description="CUB" evidence="6">
    <location>
        <begin position="1064"/>
        <end position="1212"/>
    </location>
</feature>
<feature type="compositionally biased region" description="Pro residues" evidence="4">
    <location>
        <begin position="1730"/>
        <end position="1832"/>
    </location>
</feature>
<evidence type="ECO:0000256" key="2">
    <source>
        <dbReference type="ARBA" id="ARBA00023157"/>
    </source>
</evidence>
<dbReference type="SMART" id="SM00042">
    <property type="entry name" value="CUB"/>
    <property type="match status" value="9"/>
</dbReference>
<evidence type="ECO:0000256" key="4">
    <source>
        <dbReference type="SAM" id="MobiDB-lite"/>
    </source>
</evidence>
<protein>
    <submittedName>
        <fullName evidence="7">Rendezvin</fullName>
    </submittedName>
</protein>
<dbReference type="EMBL" id="EF071483">
    <property type="protein sequence ID" value="ABK35135.1"/>
    <property type="molecule type" value="mRNA"/>
</dbReference>
<dbReference type="HOGENOM" id="CLU_261130_0_0_1"/>
<dbReference type="PROSITE" id="PS51257">
    <property type="entry name" value="PROKAR_LIPOPROTEIN"/>
    <property type="match status" value="1"/>
</dbReference>
<evidence type="ECO:0000256" key="3">
    <source>
        <dbReference type="PROSITE-ProRule" id="PRU00059"/>
    </source>
</evidence>
<dbReference type="FunFam" id="2.60.120.290:FF:000005">
    <property type="entry name" value="Procollagen C-endopeptidase enhancer 1"/>
    <property type="match status" value="3"/>
</dbReference>
<feature type="domain" description="CUB" evidence="6">
    <location>
        <begin position="359"/>
        <end position="505"/>
    </location>
</feature>
<evidence type="ECO:0000256" key="1">
    <source>
        <dbReference type="ARBA" id="ARBA00022737"/>
    </source>
</evidence>
<feature type="chain" id="PRO_5002630248" evidence="5">
    <location>
        <begin position="35"/>
        <end position="1866"/>
    </location>
</feature>
<keyword evidence="5" id="KW-0732">Signal</keyword>
<reference evidence="7" key="1">
    <citation type="journal article" date="2006" name="Mol. Biol. Cell">
        <title>Rendezvin: An essential gene encoding independent, differentially secreted egg proteins that organize the fertilization envelope proteome after self-association.</title>
        <authorList>
            <person name="Wong J.L."/>
            <person name="Wessel G.M."/>
        </authorList>
    </citation>
    <scope>NUCLEOTIDE SEQUENCE</scope>
</reference>
<feature type="domain" description="CUB" evidence="6">
    <location>
        <begin position="104"/>
        <end position="223"/>
    </location>
</feature>
<sequence length="1866" mass="210287">MWNRISGHALWLCTQHVLLVVLLLGCCHLPSVESDPTLTHRWAVTYGECSQTCGGGTQILVKSCYTLATNSQPSQTAPISYCSGLDHPPEPTVRSCSTQPCTMCDRTYTALSGALSSPYWPDKSSIPRYCRLVIDIEPDKRILLAFHEFTLEGIDLFSPTKTEEDVCLCGVLVEIRDDGGRMNRYCGTKKPFAWVSETDTVTLEFITPYSLVFNRFLASYTTIDTKPSCYRFIDLTGLHTGLEADGITEVPLPQKGFLHSLNFPNAYPDNQNCEYVLHGNPEHRIVLYFDEFELEPGPACEADYVKIEDFYSRRSNVYCGKHHSFSWISDSNEVWITFRSNANQVYTGFLLAYELMDREGNETIALEEESGFFVSPGYPLIYESDASAEYAIRTDPSKLLVVTFHDFQLERDDYPAPLPVENLPLEPDIMIKRSTLNEHQNHYGDDYGECVDYVKIIDIFDNHVETYCGRIPVFSYISRGNEILVQFKTDLNMNYRGFNASYRSISRRTPNDWELVYRVAKGGETEALDKFLNQDRGYSESDPNARGTTITRSLATFKDSDVPNWADIGIRKVKVDAYKSGSIIATFRFDGQGTSLSNWFSCEKMTYSGYDDLNSKDCGGLVFGLTGLTPEFEITTTIAEAATCDNDMEHRVWLDVQDVAVDGDCTYEEPEIDINSIIFVSSATTGGETATGANIAEADVFTIWVQKDCDERISPSRDSPVNIASKGHDELDYSNNEYCDLYLSVHPFDRLAIEFTDFELEEDECLANDYVQIENIETAFAQIFCGVQHQVVWTATANAAILRFRTDSVVTYNGWGASVRAERRNLEDCSTVTVNPTGNVTNPDYPNSLQDYRYYACEFIVHAHPEDRVIFSFSRFIFETENPPELQIDPRSTRSNFIDVSGRLYPFSWTSDTNELALIYHAPLPYRTYIFFEGDYRTLEAPRPATCQRFADADLGGTFSWPTESLSTGLQNCYVIVRSDPVEHRRVQIIFDNLKMPQSDCNSYINTLDTTTRRNDMYCQRIRIPFAWTSDANEVVIKFFHGPTFALHQVNVLYRSRARVRPEDAKVLTALTGGDFSSPNYPQPYDSQSKKEYLLHAPAEHLVIVVFKDFSVEGAIEPSPLIEPVLRPARSVEDLSAHYKHMYKRQTIVEPPTPECRYDYVSVEDVLVNTETKYCGDQQPFGVATQGNEALVLFLTDETVEKRGFSALYAFEPRPAISDCGTLQTADQGILQSPNYPNVYPDGAYCRDVIQVDPKNRIVIDFRFLNLEDDITCSRDYLEVRDVVTGRAERYCGNKATAFQWKSDTNLVFLTFVSDNANSDPGYDAGYTIEDRSDEPTCVHTITATSGTIHSPRFPRDYPNQLRCEYNIKVYPDYGIKLTFQEFNLEPPAPGSTDCAFDYLQIIDPTTVNVVTAEKLCGSKNTFERQIQFNEVSLIFVSDFITFYKGFLVDFQQISLGQTPQTVQTTSCNEQLTAPSGTFSSPGYPGNYPDNSLCVTLITVAVGYHVRINFNDFNTEGYTSCPYDYVLVQDVQVPGLDERFCGRKQHPFSWTSESNVVSVTFKSDDRTPSSGFYAAYESAPNVAAAVVAPVTGCENHYGITEISGTSGTVQSPDYPSLYPLNVDCFVRFTTGYGSRCQINFIVFNLEASSTCSYDYVKVTSIPDGATQTFCGSLAPFEWHSHSATCEIQFHSDSYQRASGYHAQITAVSSNVHAPYQSHQPPNEPAAPYQPYQPPNEPPAPYQPHAPYQPPNEPPAPYQPHAPYQPPNEPPAPYQPHAPYQPPNEPPSPYQPPAPYQPPNEPPAPYQPHAPYQPPNEPPAPYQPYQPPNEPPAPYQPPLFFLSQCFRFKNLKNLPSVIFIASISMFF</sequence>
<feature type="domain" description="CUB" evidence="6">
    <location>
        <begin position="709"/>
        <end position="822"/>
    </location>
</feature>
<feature type="region of interest" description="Disordered" evidence="4">
    <location>
        <begin position="1712"/>
        <end position="1832"/>
    </location>
</feature>
<dbReference type="CDD" id="cd00041">
    <property type="entry name" value="CUB"/>
    <property type="match status" value="9"/>
</dbReference>
<feature type="domain" description="CUB" evidence="6">
    <location>
        <begin position="1220"/>
        <end position="1330"/>
    </location>
</feature>
<dbReference type="SUPFAM" id="SSF49854">
    <property type="entry name" value="Spermadhesin, CUB domain"/>
    <property type="match status" value="10"/>
</dbReference>
<dbReference type="PROSITE" id="PS01180">
    <property type="entry name" value="CUB"/>
    <property type="match status" value="10"/>
</dbReference>
<feature type="domain" description="CUB" evidence="6">
    <location>
        <begin position="1338"/>
        <end position="1454"/>
    </location>
</feature>
<accession>A0T1J5</accession>
<gene>
    <name evidence="7" type="primary">RDZ</name>
</gene>
<dbReference type="Pfam" id="PF00431">
    <property type="entry name" value="CUB"/>
    <property type="match status" value="9"/>
</dbReference>
<feature type="domain" description="CUB" evidence="6">
    <location>
        <begin position="229"/>
        <end position="356"/>
    </location>
</feature>
<dbReference type="InterPro" id="IPR000859">
    <property type="entry name" value="CUB_dom"/>
</dbReference>
<comment type="caution">
    <text evidence="3">Lacks conserved residue(s) required for the propagation of feature annotation.</text>
</comment>
<evidence type="ECO:0000256" key="5">
    <source>
        <dbReference type="SAM" id="SignalP"/>
    </source>
</evidence>
<feature type="signal peptide" evidence="5">
    <location>
        <begin position="1"/>
        <end position="34"/>
    </location>
</feature>
<feature type="domain" description="CUB" evidence="6">
    <location>
        <begin position="829"/>
        <end position="939"/>
    </location>
</feature>
<feature type="domain" description="CUB" evidence="6">
    <location>
        <begin position="1468"/>
        <end position="1579"/>
    </location>
</feature>
<dbReference type="InterPro" id="IPR000884">
    <property type="entry name" value="TSP1_rpt"/>
</dbReference>
<evidence type="ECO:0000313" key="7">
    <source>
        <dbReference type="EMBL" id="ABK35135.1"/>
    </source>
</evidence>
<dbReference type="InterPro" id="IPR035914">
    <property type="entry name" value="Sperma_CUB_dom_sf"/>
</dbReference>
<keyword evidence="1" id="KW-0677">Repeat</keyword>
<proteinExistence type="evidence at transcript level"/>
<evidence type="ECO:0000259" key="6">
    <source>
        <dbReference type="PROSITE" id="PS01180"/>
    </source>
</evidence>
<dbReference type="Gene3D" id="2.60.120.290">
    <property type="entry name" value="Spermadhesin, CUB domain"/>
    <property type="match status" value="9"/>
</dbReference>
<name>A0T1J5_STRPU</name>
<organism evidence="7">
    <name type="scientific">Strongylocentrotus purpuratus</name>
    <name type="common">Purple sea urchin</name>
    <dbReference type="NCBI Taxonomy" id="7668"/>
    <lineage>
        <taxon>Eukaryota</taxon>
        <taxon>Metazoa</taxon>
        <taxon>Echinodermata</taxon>
        <taxon>Eleutherozoa</taxon>
        <taxon>Echinozoa</taxon>
        <taxon>Echinoidea</taxon>
        <taxon>Euechinoidea</taxon>
        <taxon>Echinacea</taxon>
        <taxon>Camarodonta</taxon>
        <taxon>Echinidea</taxon>
        <taxon>Strongylocentrotidae</taxon>
        <taxon>Strongylocentrotus</taxon>
    </lineage>
</organism>
<feature type="domain" description="CUB" evidence="6">
    <location>
        <begin position="1593"/>
        <end position="1707"/>
    </location>
</feature>